<dbReference type="GO" id="GO:0004519">
    <property type="term" value="F:endonuclease activity"/>
    <property type="evidence" value="ECO:0007669"/>
    <property type="project" value="UniProtKB-UniRule"/>
</dbReference>
<dbReference type="GO" id="GO:0030983">
    <property type="term" value="F:mismatched DNA binding"/>
    <property type="evidence" value="ECO:0007669"/>
    <property type="project" value="InterPro"/>
</dbReference>
<dbReference type="OrthoDB" id="9808166at2"/>
<dbReference type="PANTHER" id="PTHR48466">
    <property type="entry name" value="OS10G0509000 PROTEIN-RELATED"/>
    <property type="match status" value="1"/>
</dbReference>
<dbReference type="EC" id="3.1.-.-" evidence="8"/>
<keyword evidence="2 8" id="KW-0699">rRNA-binding</keyword>
<dbReference type="GO" id="GO:0045910">
    <property type="term" value="P:negative regulation of DNA recombination"/>
    <property type="evidence" value="ECO:0007669"/>
    <property type="project" value="InterPro"/>
</dbReference>
<dbReference type="PROSITE" id="PS50828">
    <property type="entry name" value="SMR"/>
    <property type="match status" value="1"/>
</dbReference>
<comment type="similarity">
    <text evidence="8">Belongs to the DNA mismatch repair MutS family. MutS2 subfamily.</text>
</comment>
<keyword evidence="12" id="KW-1185">Reference proteome</keyword>
<dbReference type="CDD" id="cd06503">
    <property type="entry name" value="ATP-synt_Fo_b"/>
    <property type="match status" value="1"/>
</dbReference>
<name>A0A0J8G4P8_CLOCY</name>
<keyword evidence="9" id="KW-0175">Coiled coil</keyword>
<dbReference type="EMBL" id="LFVU01000006">
    <property type="protein sequence ID" value="KMT22651.1"/>
    <property type="molecule type" value="Genomic_DNA"/>
</dbReference>
<dbReference type="InterPro" id="IPR036063">
    <property type="entry name" value="Smr_dom_sf"/>
</dbReference>
<dbReference type="AlphaFoldDB" id="A0A0J8G4P8"/>
<evidence type="ECO:0000256" key="6">
    <source>
        <dbReference type="ARBA" id="ARBA00022884"/>
    </source>
</evidence>
<organism evidence="11 12">
    <name type="scientific">Clostridium cylindrosporum DSM 605</name>
    <dbReference type="NCBI Taxonomy" id="1121307"/>
    <lineage>
        <taxon>Bacteria</taxon>
        <taxon>Bacillati</taxon>
        <taxon>Bacillota</taxon>
        <taxon>Clostridia</taxon>
        <taxon>Eubacteriales</taxon>
        <taxon>Clostridiaceae</taxon>
        <taxon>Clostridium</taxon>
    </lineage>
</organism>
<comment type="function">
    <text evidence="8">Endonuclease that is involved in the suppression of homologous recombination and thus may have a key role in the control of bacterial genetic diversity.</text>
</comment>
<keyword evidence="4 8" id="KW-0378">Hydrolase</keyword>
<dbReference type="NCBIfam" id="TIGR01069">
    <property type="entry name" value="mutS2"/>
    <property type="match status" value="1"/>
</dbReference>
<dbReference type="Pfam" id="PF20297">
    <property type="entry name" value="MSSS"/>
    <property type="match status" value="1"/>
</dbReference>
<dbReference type="Gene3D" id="3.40.50.300">
    <property type="entry name" value="P-loop containing nucleotide triphosphate hydrolases"/>
    <property type="match status" value="1"/>
</dbReference>
<dbReference type="GO" id="GO:0019843">
    <property type="term" value="F:rRNA binding"/>
    <property type="evidence" value="ECO:0007669"/>
    <property type="project" value="UniProtKB-UniRule"/>
</dbReference>
<evidence type="ECO:0000313" key="12">
    <source>
        <dbReference type="Proteomes" id="UP000036756"/>
    </source>
</evidence>
<feature type="coiled-coil region" evidence="9">
    <location>
        <begin position="520"/>
        <end position="623"/>
    </location>
</feature>
<dbReference type="GO" id="GO:0043023">
    <property type="term" value="F:ribosomal large subunit binding"/>
    <property type="evidence" value="ECO:0007669"/>
    <property type="project" value="UniProtKB-UniRule"/>
</dbReference>
<evidence type="ECO:0000256" key="5">
    <source>
        <dbReference type="ARBA" id="ARBA00022840"/>
    </source>
</evidence>
<dbReference type="Pfam" id="PF00488">
    <property type="entry name" value="MutS_V"/>
    <property type="match status" value="1"/>
</dbReference>
<comment type="caution">
    <text evidence="11">The sequence shown here is derived from an EMBL/GenBank/DDBJ whole genome shotgun (WGS) entry which is preliminary data.</text>
</comment>
<comment type="function">
    <text evidence="8">Acts as a ribosome collision sensor, splitting the ribosome into its 2 subunits. Detects stalled/collided 70S ribosomes which it binds and splits by an ATP-hydrolysis driven conformational change. Acts upstream of the ribosome quality control system (RQC), a ribosome-associated complex that mediates the extraction of incompletely synthesized nascent chains from stalled ribosomes and their subsequent degradation. Probably generates substrates for RQC.</text>
</comment>
<dbReference type="GO" id="GO:0006298">
    <property type="term" value="P:mismatch repair"/>
    <property type="evidence" value="ECO:0007669"/>
    <property type="project" value="InterPro"/>
</dbReference>
<keyword evidence="3 8" id="KW-0547">Nucleotide-binding</keyword>
<dbReference type="PROSITE" id="PS00486">
    <property type="entry name" value="DNA_MISMATCH_REPAIR_2"/>
    <property type="match status" value="1"/>
</dbReference>
<dbReference type="Gene3D" id="3.30.1370.110">
    <property type="match status" value="1"/>
</dbReference>
<evidence type="ECO:0000256" key="1">
    <source>
        <dbReference type="ARBA" id="ARBA00022722"/>
    </source>
</evidence>
<sequence length="789" mass="87406">MNDKTLRILEFEKIIDMLKSKASSSIGKVTCESLMPSFKLYDVKERLEETREALDIVLQWGSLPFDGVRNIESSVKRAKLGFVLTPSELLDIAGLLRCTKSLKTFFEDGSKNESYPITFEMVDTLVYIKNLREKIEEIVIGTDEVSDRASDLLFSLRRSIRDKNSRIKEKLQGMISSHGKYLQDPIITIRGDRYVIPVKAECKGNVPGLVHDQSSSGSTLFIEPMAIVEMNNQIKELSLKEKAEVERILNQLSRIVEENADHLLHNNTNIGYLDFIISKGKLALDMGATIPMVNDKGIIDIKEGRHPLIDRDKVVASDIRLGKEFNCLVITGPNTGGKTVTLKTTGLLTLMAMSGLAVPANDGSTLSIFNKVFADIGDEQSIEQSLSTFSSHMVNIVDIINNVDSSSLVLVDELGAGTDPTEGATLAMAIMQNLYEKGAKIIATTHYSEIKVFAMERAGFENASVEFNIETLRPTYRLLIGIPGKSNAFNISKRLGLSENIIEEAKSMISKDEANFEDVIQSLQDKTIQAQKQLSEAEGLREEVNRLKKELAMKQEKIDEKRDKILEKSKKEAQDILRNAKEEADRILRELNEIRSNAKSASMKDAERARRELGSKLDEASKNKIGTSTLKVGMQAVKSVMLGDEVYVSTVGQKGIVMSLPDSKGMIQVQVGVMKMTVAVKNLAVDTAPKKQTKKTGVANMVKTKANKTNSSIDLRGYMVDEAIYEIDKYLDDAFLAGYDAVQIIHGKGTGALRKGVQEHLKRHHYVKSMRIGGFDEGGAGVTVVEIKK</sequence>
<feature type="binding site" evidence="8">
    <location>
        <begin position="332"/>
        <end position="339"/>
    </location>
    <ligand>
        <name>ATP</name>
        <dbReference type="ChEBI" id="CHEBI:30616"/>
    </ligand>
</feature>
<feature type="domain" description="Smr" evidence="10">
    <location>
        <begin position="713"/>
        <end position="788"/>
    </location>
</feature>
<dbReference type="PANTHER" id="PTHR48466:SF2">
    <property type="entry name" value="OS10G0509000 PROTEIN"/>
    <property type="match status" value="1"/>
</dbReference>
<reference evidence="11 12" key="1">
    <citation type="submission" date="2015-06" db="EMBL/GenBank/DDBJ databases">
        <title>Draft genome sequence of the purine-degrading Clostridium cylindrosporum HC-1 (DSM 605).</title>
        <authorList>
            <person name="Poehlein A."/>
            <person name="Schiel-Bengelsdorf B."/>
            <person name="Bengelsdorf F."/>
            <person name="Daniel R."/>
            <person name="Duerre P."/>
        </authorList>
    </citation>
    <scope>NUCLEOTIDE SEQUENCE [LARGE SCALE GENOMIC DNA]</scope>
    <source>
        <strain evidence="11 12">DSM 605</strain>
    </source>
</reference>
<dbReference type="GO" id="GO:0072344">
    <property type="term" value="P:rescue of stalled ribosome"/>
    <property type="evidence" value="ECO:0007669"/>
    <property type="project" value="UniProtKB-UniRule"/>
</dbReference>
<evidence type="ECO:0000256" key="8">
    <source>
        <dbReference type="HAMAP-Rule" id="MF_00092"/>
    </source>
</evidence>
<comment type="subunit">
    <text evidence="8">Homodimer. Binds to stalled ribosomes, contacting rRNA.</text>
</comment>
<dbReference type="SMART" id="SM00533">
    <property type="entry name" value="MUTSd"/>
    <property type="match status" value="1"/>
</dbReference>
<evidence type="ECO:0000256" key="2">
    <source>
        <dbReference type="ARBA" id="ARBA00022730"/>
    </source>
</evidence>
<keyword evidence="6 8" id="KW-0694">RNA-binding</keyword>
<dbReference type="RefSeq" id="WP_048569855.1">
    <property type="nucleotide sequence ID" value="NZ_LFVU01000006.1"/>
</dbReference>
<dbReference type="HAMAP" id="MF_00092">
    <property type="entry name" value="MutS2"/>
    <property type="match status" value="1"/>
</dbReference>
<dbReference type="GO" id="GO:0016887">
    <property type="term" value="F:ATP hydrolysis activity"/>
    <property type="evidence" value="ECO:0007669"/>
    <property type="project" value="InterPro"/>
</dbReference>
<dbReference type="SMART" id="SM00463">
    <property type="entry name" value="SMR"/>
    <property type="match status" value="1"/>
</dbReference>
<dbReference type="GO" id="GO:0005524">
    <property type="term" value="F:ATP binding"/>
    <property type="evidence" value="ECO:0007669"/>
    <property type="project" value="UniProtKB-UniRule"/>
</dbReference>
<evidence type="ECO:0000313" key="11">
    <source>
        <dbReference type="EMBL" id="KMT22651.1"/>
    </source>
</evidence>
<dbReference type="InterPro" id="IPR000432">
    <property type="entry name" value="DNA_mismatch_repair_MutS_C"/>
</dbReference>
<dbReference type="STRING" id="1121307.CLCY_9c00820"/>
<evidence type="ECO:0000256" key="7">
    <source>
        <dbReference type="ARBA" id="ARBA00023125"/>
    </source>
</evidence>
<dbReference type="PIRSF" id="PIRSF005814">
    <property type="entry name" value="MutS_YshD"/>
    <property type="match status" value="1"/>
</dbReference>
<evidence type="ECO:0000256" key="9">
    <source>
        <dbReference type="SAM" id="Coils"/>
    </source>
</evidence>
<dbReference type="SUPFAM" id="SSF48334">
    <property type="entry name" value="DNA repair protein MutS, domain III"/>
    <property type="match status" value="1"/>
</dbReference>
<dbReference type="EC" id="3.6.4.-" evidence="8"/>
<dbReference type="InterPro" id="IPR002625">
    <property type="entry name" value="Smr_dom"/>
</dbReference>
<dbReference type="SUPFAM" id="SSF160443">
    <property type="entry name" value="SMR domain-like"/>
    <property type="match status" value="1"/>
</dbReference>
<dbReference type="FunFam" id="3.40.50.300:FF:000830">
    <property type="entry name" value="Endonuclease MutS2"/>
    <property type="match status" value="1"/>
</dbReference>
<accession>A0A0J8G4P8</accession>
<dbReference type="GO" id="GO:0140664">
    <property type="term" value="F:ATP-dependent DNA damage sensor activity"/>
    <property type="evidence" value="ECO:0007669"/>
    <property type="project" value="InterPro"/>
</dbReference>
<keyword evidence="7 8" id="KW-0238">DNA-binding</keyword>
<dbReference type="InterPro" id="IPR045076">
    <property type="entry name" value="MutS"/>
</dbReference>
<dbReference type="InterPro" id="IPR036187">
    <property type="entry name" value="DNA_mismatch_repair_MutS_sf"/>
</dbReference>
<dbReference type="Pfam" id="PF01713">
    <property type="entry name" value="Smr"/>
    <property type="match status" value="1"/>
</dbReference>
<keyword evidence="1 8" id="KW-0540">Nuclease</keyword>
<proteinExistence type="inferred from homology"/>
<keyword evidence="5 8" id="KW-0067">ATP-binding</keyword>
<dbReference type="InterPro" id="IPR027417">
    <property type="entry name" value="P-loop_NTPase"/>
</dbReference>
<keyword evidence="8 11" id="KW-0255">Endonuclease</keyword>
<gene>
    <name evidence="8 11" type="primary">mutS2</name>
    <name evidence="8" type="synonym">rqcU</name>
    <name evidence="11" type="ORF">CLCY_9c00820</name>
</gene>
<dbReference type="Proteomes" id="UP000036756">
    <property type="component" value="Unassembled WGS sequence"/>
</dbReference>
<evidence type="ECO:0000259" key="10">
    <source>
        <dbReference type="PROSITE" id="PS50828"/>
    </source>
</evidence>
<protein>
    <recommendedName>
        <fullName evidence="8">Endonuclease MutS2</fullName>
        <ecNumber evidence="8">3.1.-.-</ecNumber>
    </recommendedName>
    <alternativeName>
        <fullName evidence="8">Ribosome-associated protein quality control-upstream factor</fullName>
        <shortName evidence="8">RQC-upstream factor</shortName>
        <shortName evidence="8">RqcU</shortName>
        <ecNumber evidence="8">3.6.4.-</ecNumber>
    </alternativeName>
</protein>
<dbReference type="InterPro" id="IPR007696">
    <property type="entry name" value="DNA_mismatch_repair_MutS_core"/>
</dbReference>
<dbReference type="InterPro" id="IPR005747">
    <property type="entry name" value="MutS2"/>
</dbReference>
<evidence type="ECO:0000256" key="4">
    <source>
        <dbReference type="ARBA" id="ARBA00022801"/>
    </source>
</evidence>
<dbReference type="SMART" id="SM00534">
    <property type="entry name" value="MUTSac"/>
    <property type="match status" value="1"/>
</dbReference>
<evidence type="ECO:0000256" key="3">
    <source>
        <dbReference type="ARBA" id="ARBA00022741"/>
    </source>
</evidence>
<dbReference type="PATRIC" id="fig|1121307.3.peg.2665"/>
<dbReference type="SUPFAM" id="SSF52540">
    <property type="entry name" value="P-loop containing nucleoside triphosphate hydrolases"/>
    <property type="match status" value="1"/>
</dbReference>
<dbReference type="InterPro" id="IPR046893">
    <property type="entry name" value="MSSS"/>
</dbReference>